<dbReference type="Gene3D" id="3.30.700.10">
    <property type="entry name" value="Glycoprotein, Type 4 Pilin"/>
    <property type="match status" value="1"/>
</dbReference>
<gene>
    <name evidence="3" type="ORF">Spa11_01000</name>
</gene>
<dbReference type="PANTHER" id="PTHR30093:SF2">
    <property type="entry name" value="TYPE II SECRETION SYSTEM PROTEIN H"/>
    <property type="match status" value="1"/>
</dbReference>
<sequence>MFKTGPKTSISPQRPWIYTWRYDRAPTSPCSNDLHTSGFTLVELLVVIAIIGILVALLLPAVQAAREAARRSQCTSQLKNWTLGMINHESTFGIWPASGWPGEWSSDPGRGSGADQPGGWLFATLPYVEEQALHDTGEGLTGAARSEAMIQRDATPLPLANCPSRRNGGPYPYPHGGPVRTGDGAGGVMGYTYTQAARSDYAISVGDDNDYDISGGSRCRSISPASYVQQTYPAGFPPKLALFSGVSFCGNAVPSRAITDGLSNTFALGEKWTPAEHYETGLYQGDDWSMFIGFQDDMVRSTFYTGVSAAGVPRKATHLPRSTNETLSAVVADVGAPASREIFGSSHPGVCLFSMCDGSVVTVGFDVDPETYRRMGARNDDGVAKVAPR</sequence>
<dbReference type="NCBIfam" id="TIGR02532">
    <property type="entry name" value="IV_pilin_GFxxxE"/>
    <property type="match status" value="1"/>
</dbReference>
<keyword evidence="4" id="KW-1185">Reference proteome</keyword>
<name>A0A518K294_9BACT</name>
<evidence type="ECO:0000313" key="4">
    <source>
        <dbReference type="Proteomes" id="UP000316426"/>
    </source>
</evidence>
<dbReference type="KEGG" id="bmei:Spa11_01000"/>
<accession>A0A518K294</accession>
<dbReference type="InterPro" id="IPR027558">
    <property type="entry name" value="Pre_pil_HX9DG_C"/>
</dbReference>
<keyword evidence="1" id="KW-0472">Membrane</keyword>
<proteinExistence type="predicted"/>
<dbReference type="InterPro" id="IPR011453">
    <property type="entry name" value="DUF1559"/>
</dbReference>
<protein>
    <recommendedName>
        <fullName evidence="2">DUF1559 domain-containing protein</fullName>
    </recommendedName>
</protein>
<reference evidence="3 4" key="1">
    <citation type="submission" date="2019-02" db="EMBL/GenBank/DDBJ databases">
        <title>Deep-cultivation of Planctomycetes and their phenomic and genomic characterization uncovers novel biology.</title>
        <authorList>
            <person name="Wiegand S."/>
            <person name="Jogler M."/>
            <person name="Boedeker C."/>
            <person name="Pinto D."/>
            <person name="Vollmers J."/>
            <person name="Rivas-Marin E."/>
            <person name="Kohn T."/>
            <person name="Peeters S.H."/>
            <person name="Heuer A."/>
            <person name="Rast P."/>
            <person name="Oberbeckmann S."/>
            <person name="Bunk B."/>
            <person name="Jeske O."/>
            <person name="Meyerdierks A."/>
            <person name="Storesund J.E."/>
            <person name="Kallscheuer N."/>
            <person name="Luecker S."/>
            <person name="Lage O.M."/>
            <person name="Pohl T."/>
            <person name="Merkel B.J."/>
            <person name="Hornburger P."/>
            <person name="Mueller R.-W."/>
            <person name="Bruemmer F."/>
            <person name="Labrenz M."/>
            <person name="Spormann A.M."/>
            <person name="Op den Camp H."/>
            <person name="Overmann J."/>
            <person name="Amann R."/>
            <person name="Jetten M.S.M."/>
            <person name="Mascher T."/>
            <person name="Medema M.H."/>
            <person name="Devos D.P."/>
            <person name="Kaster A.-K."/>
            <person name="Ovreas L."/>
            <person name="Rohde M."/>
            <person name="Galperin M.Y."/>
            <person name="Jogler C."/>
        </authorList>
    </citation>
    <scope>NUCLEOTIDE SEQUENCE [LARGE SCALE GENOMIC DNA]</scope>
    <source>
        <strain evidence="3 4">Spa11</strain>
    </source>
</reference>
<dbReference type="SUPFAM" id="SSF54523">
    <property type="entry name" value="Pili subunits"/>
    <property type="match status" value="1"/>
</dbReference>
<dbReference type="RefSeq" id="WP_145105307.1">
    <property type="nucleotide sequence ID" value="NZ_CP036349.1"/>
</dbReference>
<dbReference type="NCBIfam" id="TIGR04294">
    <property type="entry name" value="pre_pil_HX9DG"/>
    <property type="match status" value="1"/>
</dbReference>
<feature type="transmembrane region" description="Helical" evidence="1">
    <location>
        <begin position="41"/>
        <end position="62"/>
    </location>
</feature>
<keyword evidence="1" id="KW-1133">Transmembrane helix</keyword>
<dbReference type="Proteomes" id="UP000316426">
    <property type="component" value="Chromosome"/>
</dbReference>
<dbReference type="InterPro" id="IPR012902">
    <property type="entry name" value="N_methyl_site"/>
</dbReference>
<dbReference type="PANTHER" id="PTHR30093">
    <property type="entry name" value="GENERAL SECRETION PATHWAY PROTEIN G"/>
    <property type="match status" value="1"/>
</dbReference>
<dbReference type="EMBL" id="CP036349">
    <property type="protein sequence ID" value="QDV71931.1"/>
    <property type="molecule type" value="Genomic_DNA"/>
</dbReference>
<dbReference type="AlphaFoldDB" id="A0A518K294"/>
<dbReference type="PROSITE" id="PS00409">
    <property type="entry name" value="PROKAR_NTER_METHYL"/>
    <property type="match status" value="1"/>
</dbReference>
<organism evidence="3 4">
    <name type="scientific">Botrimarina mediterranea</name>
    <dbReference type="NCBI Taxonomy" id="2528022"/>
    <lineage>
        <taxon>Bacteria</taxon>
        <taxon>Pseudomonadati</taxon>
        <taxon>Planctomycetota</taxon>
        <taxon>Planctomycetia</taxon>
        <taxon>Pirellulales</taxon>
        <taxon>Lacipirellulaceae</taxon>
        <taxon>Botrimarina</taxon>
    </lineage>
</organism>
<keyword evidence="1" id="KW-0812">Transmembrane</keyword>
<dbReference type="Pfam" id="PF07963">
    <property type="entry name" value="N_methyl"/>
    <property type="match status" value="1"/>
</dbReference>
<evidence type="ECO:0000256" key="1">
    <source>
        <dbReference type="SAM" id="Phobius"/>
    </source>
</evidence>
<dbReference type="InterPro" id="IPR045584">
    <property type="entry name" value="Pilin-like"/>
</dbReference>
<feature type="domain" description="DUF1559" evidence="2">
    <location>
        <begin position="63"/>
        <end position="368"/>
    </location>
</feature>
<evidence type="ECO:0000259" key="2">
    <source>
        <dbReference type="Pfam" id="PF07596"/>
    </source>
</evidence>
<evidence type="ECO:0000313" key="3">
    <source>
        <dbReference type="EMBL" id="QDV71931.1"/>
    </source>
</evidence>
<dbReference type="Pfam" id="PF07596">
    <property type="entry name" value="SBP_bac_10"/>
    <property type="match status" value="1"/>
</dbReference>